<organism evidence="1 2">
    <name type="scientific">Entamoeba histolytica HM-3:IMSS</name>
    <dbReference type="NCBI Taxonomy" id="885315"/>
    <lineage>
        <taxon>Eukaryota</taxon>
        <taxon>Amoebozoa</taxon>
        <taxon>Evosea</taxon>
        <taxon>Archamoebae</taxon>
        <taxon>Mastigamoebida</taxon>
        <taxon>Entamoebidae</taxon>
        <taxon>Entamoeba</taxon>
    </lineage>
</organism>
<sequence length="170" mass="19915">MKGLTSALLELQDEGILHFHFSLSNILVNESMDKVIIVDFLPYMKWWFTTENGELPSTLMFESEDFIASHKQYIINLVHWIFYRMIIGKNATKDIILDNIPQSSLFYSTLKRWVNESSFIGINAMSNDIASLKHRMLVEDEEVFEHHNEVKETHHLEQEELDENGIIVNE</sequence>
<evidence type="ECO:0000313" key="2">
    <source>
        <dbReference type="Proteomes" id="UP000030780"/>
    </source>
</evidence>
<accession>M7WA24</accession>
<dbReference type="InterPro" id="IPR011009">
    <property type="entry name" value="Kinase-like_dom_sf"/>
</dbReference>
<proteinExistence type="predicted"/>
<evidence type="ECO:0008006" key="3">
    <source>
        <dbReference type="Google" id="ProtNLM"/>
    </source>
</evidence>
<dbReference type="OrthoDB" id="28927at2759"/>
<reference evidence="1 2" key="1">
    <citation type="submission" date="2013-01" db="EMBL/GenBank/DDBJ databases">
        <authorList>
            <person name="Inman J."/>
            <person name="Zafar N."/>
            <person name="Lorenzi H."/>
            <person name="Caler E."/>
        </authorList>
    </citation>
    <scope>NUCLEOTIDE SEQUENCE [LARGE SCALE GENOMIC DNA]</scope>
    <source>
        <strain evidence="1 2">HM-3:IMSS</strain>
    </source>
</reference>
<name>M7WA24_ENTHI</name>
<dbReference type="Proteomes" id="UP000030780">
    <property type="component" value="Unassembled WGS sequence"/>
</dbReference>
<dbReference type="EMBL" id="KB637901">
    <property type="protein sequence ID" value="EMS14635.1"/>
    <property type="molecule type" value="Genomic_DNA"/>
</dbReference>
<gene>
    <name evidence="1" type="ORF">KM1_011650</name>
</gene>
<dbReference type="VEuPathDB" id="AmoebaDB:KM1_011650"/>
<dbReference type="AlphaFoldDB" id="M7WA24"/>
<protein>
    <recommendedName>
        <fullName evidence="3">Protein kinase domain-containing protein</fullName>
    </recommendedName>
</protein>
<dbReference type="SUPFAM" id="SSF56112">
    <property type="entry name" value="Protein kinase-like (PK-like)"/>
    <property type="match status" value="1"/>
</dbReference>
<evidence type="ECO:0000313" key="1">
    <source>
        <dbReference type="EMBL" id="EMS14635.1"/>
    </source>
</evidence>